<dbReference type="Proteomes" id="UP001597545">
    <property type="component" value="Unassembled WGS sequence"/>
</dbReference>
<feature type="chain" id="PRO_5045498071" description="DUF4890 domain-containing protein" evidence="2">
    <location>
        <begin position="21"/>
        <end position="158"/>
    </location>
</feature>
<feature type="compositionally biased region" description="Polar residues" evidence="1">
    <location>
        <begin position="39"/>
        <end position="49"/>
    </location>
</feature>
<reference evidence="4" key="1">
    <citation type="journal article" date="2019" name="Int. J. Syst. Evol. Microbiol.">
        <title>The Global Catalogue of Microorganisms (GCM) 10K type strain sequencing project: providing services to taxonomists for standard genome sequencing and annotation.</title>
        <authorList>
            <consortium name="The Broad Institute Genomics Platform"/>
            <consortium name="The Broad Institute Genome Sequencing Center for Infectious Disease"/>
            <person name="Wu L."/>
            <person name="Ma J."/>
        </authorList>
    </citation>
    <scope>NUCLEOTIDE SEQUENCE [LARGE SCALE GENOMIC DNA]</scope>
    <source>
        <strain evidence="4">KCTC 42662</strain>
    </source>
</reference>
<evidence type="ECO:0008006" key="5">
    <source>
        <dbReference type="Google" id="ProtNLM"/>
    </source>
</evidence>
<feature type="compositionally biased region" description="Basic residues" evidence="1">
    <location>
        <begin position="125"/>
        <end position="140"/>
    </location>
</feature>
<dbReference type="RefSeq" id="WP_380904235.1">
    <property type="nucleotide sequence ID" value="NZ_JBHUEG010000001.1"/>
</dbReference>
<feature type="signal peptide" evidence="2">
    <location>
        <begin position="1"/>
        <end position="20"/>
    </location>
</feature>
<organism evidence="3 4">
    <name type="scientific">Sphingobacterium suaedae</name>
    <dbReference type="NCBI Taxonomy" id="1686402"/>
    <lineage>
        <taxon>Bacteria</taxon>
        <taxon>Pseudomonadati</taxon>
        <taxon>Bacteroidota</taxon>
        <taxon>Sphingobacteriia</taxon>
        <taxon>Sphingobacteriales</taxon>
        <taxon>Sphingobacteriaceae</taxon>
        <taxon>Sphingobacterium</taxon>
    </lineage>
</organism>
<keyword evidence="4" id="KW-1185">Reference proteome</keyword>
<name>A0ABW5KJJ0_9SPHI</name>
<comment type="caution">
    <text evidence="3">The sequence shown here is derived from an EMBL/GenBank/DDBJ whole genome shotgun (WGS) entry which is preliminary data.</text>
</comment>
<evidence type="ECO:0000313" key="4">
    <source>
        <dbReference type="Proteomes" id="UP001597545"/>
    </source>
</evidence>
<gene>
    <name evidence="3" type="ORF">ACFSR5_12480</name>
</gene>
<evidence type="ECO:0000256" key="1">
    <source>
        <dbReference type="SAM" id="MobiDB-lite"/>
    </source>
</evidence>
<dbReference type="EMBL" id="JBHULR010000004">
    <property type="protein sequence ID" value="MFD2548460.1"/>
    <property type="molecule type" value="Genomic_DNA"/>
</dbReference>
<sequence length="158" mass="18556">MRKILTLAVLAAGLNLVSFGQTTLDPDRTNRDKHRHGRQASSKENQSPEQIAKLRTIRLDKELKFTDTQREKVYSLQLDQAKRQKAYKQEMKKLHEARRAEQKSDMSKLHQLLTPEQQKLARERFTHRKGEKFMRKKREFRKGGSMDNQKSPEGKLEG</sequence>
<proteinExistence type="predicted"/>
<keyword evidence="2" id="KW-0732">Signal</keyword>
<protein>
    <recommendedName>
        <fullName evidence="5">DUF4890 domain-containing protein</fullName>
    </recommendedName>
</protein>
<feature type="region of interest" description="Disordered" evidence="1">
    <location>
        <begin position="91"/>
        <end position="158"/>
    </location>
</feature>
<feature type="region of interest" description="Disordered" evidence="1">
    <location>
        <begin position="21"/>
        <end position="52"/>
    </location>
</feature>
<evidence type="ECO:0000256" key="2">
    <source>
        <dbReference type="SAM" id="SignalP"/>
    </source>
</evidence>
<evidence type="ECO:0000313" key="3">
    <source>
        <dbReference type="EMBL" id="MFD2548460.1"/>
    </source>
</evidence>
<feature type="compositionally biased region" description="Basic and acidic residues" evidence="1">
    <location>
        <begin position="91"/>
        <end position="108"/>
    </location>
</feature>
<accession>A0ABW5KJJ0</accession>